<dbReference type="Gene3D" id="3.30.300.210">
    <property type="entry name" value="Nutrient germinant receptor protein C, domain 3"/>
    <property type="match status" value="1"/>
</dbReference>
<dbReference type="OrthoDB" id="2433998at2"/>
<keyword evidence="6" id="KW-0564">Palmitate</keyword>
<evidence type="ECO:0000256" key="7">
    <source>
        <dbReference type="ARBA" id="ARBA00023288"/>
    </source>
</evidence>
<evidence type="ECO:0000256" key="3">
    <source>
        <dbReference type="ARBA" id="ARBA00022544"/>
    </source>
</evidence>
<dbReference type="Pfam" id="PF05504">
    <property type="entry name" value="Spore_GerAC"/>
    <property type="match status" value="1"/>
</dbReference>
<keyword evidence="5" id="KW-0472">Membrane</keyword>
<organism evidence="10 11">
    <name type="scientific">Cohnella lupini</name>
    <dbReference type="NCBI Taxonomy" id="1294267"/>
    <lineage>
        <taxon>Bacteria</taxon>
        <taxon>Bacillati</taxon>
        <taxon>Bacillota</taxon>
        <taxon>Bacilli</taxon>
        <taxon>Bacillales</taxon>
        <taxon>Paenibacillaceae</taxon>
        <taxon>Cohnella</taxon>
    </lineage>
</organism>
<keyword evidence="11" id="KW-1185">Reference proteome</keyword>
<name>A0A3D9IQM1_9BACL</name>
<feature type="domain" description="Spore germination protein N-terminal" evidence="9">
    <location>
        <begin position="25"/>
        <end position="194"/>
    </location>
</feature>
<comment type="caution">
    <text evidence="10">The sequence shown here is derived from an EMBL/GenBank/DDBJ whole genome shotgun (WGS) entry which is preliminary data.</text>
</comment>
<comment type="subcellular location">
    <subcellularLocation>
        <location evidence="1">Membrane</location>
        <topology evidence="1">Lipid-anchor</topology>
    </subcellularLocation>
</comment>
<dbReference type="NCBIfam" id="TIGR02887">
    <property type="entry name" value="spore_ger_x_C"/>
    <property type="match status" value="1"/>
</dbReference>
<dbReference type="GO" id="GO:0016020">
    <property type="term" value="C:membrane"/>
    <property type="evidence" value="ECO:0007669"/>
    <property type="project" value="UniProtKB-SubCell"/>
</dbReference>
<evidence type="ECO:0000313" key="10">
    <source>
        <dbReference type="EMBL" id="RED64071.1"/>
    </source>
</evidence>
<dbReference type="InterPro" id="IPR046953">
    <property type="entry name" value="Spore_GerAC-like_C"/>
</dbReference>
<dbReference type="PANTHER" id="PTHR35789">
    <property type="entry name" value="SPORE GERMINATION PROTEIN B3"/>
    <property type="match status" value="1"/>
</dbReference>
<evidence type="ECO:0000259" key="9">
    <source>
        <dbReference type="Pfam" id="PF25198"/>
    </source>
</evidence>
<accession>A0A3D9IQM1</accession>
<dbReference type="EMBL" id="QRDY01000003">
    <property type="protein sequence ID" value="RED64071.1"/>
    <property type="molecule type" value="Genomic_DNA"/>
</dbReference>
<evidence type="ECO:0000259" key="8">
    <source>
        <dbReference type="Pfam" id="PF05504"/>
    </source>
</evidence>
<dbReference type="RefSeq" id="WP_115992163.1">
    <property type="nucleotide sequence ID" value="NZ_QRDY01000003.1"/>
</dbReference>
<dbReference type="PANTHER" id="PTHR35789:SF1">
    <property type="entry name" value="SPORE GERMINATION PROTEIN B3"/>
    <property type="match status" value="1"/>
</dbReference>
<sequence length="365" mass="41462">MRRAKLLLIGLAMLLILPTSGCGFKDIDKRFFVVAMGIDQGSTPSNYRVTLRLAIPTSQMESGETKTELESMEAPSIAEAVRHLKSLVDKELDFGHCRVILFGKSLIEEGVENPINWLSRRRDIQQVAFLGLAEPNAFQVLKLQPQSERYPGNALFLSFGSEGTESSYILTEYLFDWVRRQTETGKDGFLPIIRKDIDRNSYRVDRVAFTDKKKLRLCLTPAETQLFNISARRYDKSVIAIPFKGARIVLALSQVETHVSISHEDIPTVTLHLHASGFLEESPPNFLNGDIPKIENQLQTEFNGELQDLLYKIRNSEVDPYGFGLHYLAKYFGGSKEWKKWKEAYPEITFRVDSRIVIDKAGLVQ</sequence>
<dbReference type="InterPro" id="IPR008844">
    <property type="entry name" value="Spore_GerAC-like"/>
</dbReference>
<evidence type="ECO:0000256" key="1">
    <source>
        <dbReference type="ARBA" id="ARBA00004635"/>
    </source>
</evidence>
<comment type="similarity">
    <text evidence="2">Belongs to the GerABKC lipoprotein family.</text>
</comment>
<proteinExistence type="inferred from homology"/>
<dbReference type="Proteomes" id="UP000256869">
    <property type="component" value="Unassembled WGS sequence"/>
</dbReference>
<keyword evidence="7" id="KW-0449">Lipoprotein</keyword>
<keyword evidence="4" id="KW-0732">Signal</keyword>
<gene>
    <name evidence="10" type="ORF">DFP95_103312</name>
</gene>
<keyword evidence="3" id="KW-0309">Germination</keyword>
<evidence type="ECO:0000256" key="5">
    <source>
        <dbReference type="ARBA" id="ARBA00023136"/>
    </source>
</evidence>
<evidence type="ECO:0000256" key="4">
    <source>
        <dbReference type="ARBA" id="ARBA00022729"/>
    </source>
</evidence>
<evidence type="ECO:0000313" key="11">
    <source>
        <dbReference type="Proteomes" id="UP000256869"/>
    </source>
</evidence>
<protein>
    <submittedName>
        <fullName evidence="10">Ger(X)C family germination protein</fullName>
    </submittedName>
</protein>
<dbReference type="GO" id="GO:0009847">
    <property type="term" value="P:spore germination"/>
    <property type="evidence" value="ECO:0007669"/>
    <property type="project" value="InterPro"/>
</dbReference>
<dbReference type="Pfam" id="PF25198">
    <property type="entry name" value="Spore_GerAC_N"/>
    <property type="match status" value="1"/>
</dbReference>
<evidence type="ECO:0000256" key="6">
    <source>
        <dbReference type="ARBA" id="ARBA00023139"/>
    </source>
</evidence>
<feature type="domain" description="Spore germination GerAC-like C-terminal" evidence="8">
    <location>
        <begin position="209"/>
        <end position="361"/>
    </location>
</feature>
<dbReference type="AlphaFoldDB" id="A0A3D9IQM1"/>
<dbReference type="InterPro" id="IPR038501">
    <property type="entry name" value="Spore_GerAC_C_sf"/>
</dbReference>
<evidence type="ECO:0000256" key="2">
    <source>
        <dbReference type="ARBA" id="ARBA00007886"/>
    </source>
</evidence>
<reference evidence="10 11" key="1">
    <citation type="submission" date="2018-07" db="EMBL/GenBank/DDBJ databases">
        <title>Genomic Encyclopedia of Type Strains, Phase III (KMG-III): the genomes of soil and plant-associated and newly described type strains.</title>
        <authorList>
            <person name="Whitman W."/>
        </authorList>
    </citation>
    <scope>NUCLEOTIDE SEQUENCE [LARGE SCALE GENOMIC DNA]</scope>
    <source>
        <strain evidence="10 11">CECT 8236</strain>
    </source>
</reference>
<dbReference type="InterPro" id="IPR057336">
    <property type="entry name" value="GerAC_N"/>
</dbReference>